<dbReference type="AlphaFoldDB" id="A0A5C6BRS9"/>
<comment type="caution">
    <text evidence="6">The sequence shown here is derived from an EMBL/GenBank/DDBJ whole genome shotgun (WGS) entry which is preliminary data.</text>
</comment>
<keyword evidence="7" id="KW-1185">Reference proteome</keyword>
<feature type="transmembrane region" description="Helical" evidence="5">
    <location>
        <begin position="308"/>
        <end position="331"/>
    </location>
</feature>
<feature type="transmembrane region" description="Helical" evidence="5">
    <location>
        <begin position="360"/>
        <end position="381"/>
    </location>
</feature>
<dbReference type="OrthoDB" id="9809628at2"/>
<comment type="subcellular location">
    <subcellularLocation>
        <location evidence="1">Membrane</location>
        <topology evidence="1">Multi-pass membrane protein</topology>
    </subcellularLocation>
</comment>
<protein>
    <submittedName>
        <fullName evidence="6">Serine/threonine exchanger SteT</fullName>
    </submittedName>
</protein>
<proteinExistence type="predicted"/>
<feature type="transmembrane region" description="Helical" evidence="5">
    <location>
        <begin position="410"/>
        <end position="434"/>
    </location>
</feature>
<evidence type="ECO:0000313" key="7">
    <source>
        <dbReference type="Proteomes" id="UP000320735"/>
    </source>
</evidence>
<sequence length="507" mass="54772">MNRLHNPPPSPLDPHFESRAGLLRVLGLGTAVAVVVGNVIGSGIFYKPGAIAAAAGSFPLIISTWIVGGVLCILGALCFAELAAMLPQAGGPYVYLREAYGRPAAFLFGFNDFLFARPAAIGALSVAFIEALASAFDWQAPVVLKVAMSISLIALVAWVNVVGVIWGGRLQGLTTIIKGGFLLLVGLAPFLFVAAGWGGFEVANYATSTPVEDLSLSTRFGIVLLAVMWAYDGWHGVAPVAEEIRAPQKNIPRALIWGVGILIFLYVLANIAYHGVLSLQEVEAAGTKAAQAMIKKLLVPLGDTTAQLGVAAMGAVIMCSTFGGINSNLLLAPRIVFAMGRDDVFFRALGRVHANYRTPATAIMIQAAMAMLLIVATAVLIESADSLKTIGIVQQLTGEQDLKQSTIFDILTNLVVFSASIFYMLCVFSVFVLRKMHPDWERPYRTWGYPFVPAAFVLFYLWFLSQIYLGQPWESRLGLLFIALGLPVYFAYQYWAKRHPEDPHDGQ</sequence>
<feature type="transmembrane region" description="Helical" evidence="5">
    <location>
        <begin position="105"/>
        <end position="129"/>
    </location>
</feature>
<feature type="transmembrane region" description="Helical" evidence="5">
    <location>
        <begin position="220"/>
        <end position="242"/>
    </location>
</feature>
<keyword evidence="3 5" id="KW-1133">Transmembrane helix</keyword>
<organism evidence="6 7">
    <name type="scientific">Symmachiella macrocystis</name>
    <dbReference type="NCBI Taxonomy" id="2527985"/>
    <lineage>
        <taxon>Bacteria</taxon>
        <taxon>Pseudomonadati</taxon>
        <taxon>Planctomycetota</taxon>
        <taxon>Planctomycetia</taxon>
        <taxon>Planctomycetales</taxon>
        <taxon>Planctomycetaceae</taxon>
        <taxon>Symmachiella</taxon>
    </lineage>
</organism>
<evidence type="ECO:0000256" key="4">
    <source>
        <dbReference type="ARBA" id="ARBA00023136"/>
    </source>
</evidence>
<feature type="transmembrane region" description="Helical" evidence="5">
    <location>
        <begin position="58"/>
        <end position="84"/>
    </location>
</feature>
<dbReference type="InterPro" id="IPR002293">
    <property type="entry name" value="AA/rel_permease1"/>
</dbReference>
<feature type="transmembrane region" description="Helical" evidence="5">
    <location>
        <begin position="254"/>
        <end position="273"/>
    </location>
</feature>
<evidence type="ECO:0000256" key="2">
    <source>
        <dbReference type="ARBA" id="ARBA00022692"/>
    </source>
</evidence>
<feature type="transmembrane region" description="Helical" evidence="5">
    <location>
        <begin position="21"/>
        <end position="46"/>
    </location>
</feature>
<dbReference type="InterPro" id="IPR050598">
    <property type="entry name" value="AminoAcid_Transporter"/>
</dbReference>
<name>A0A5C6BRS9_9PLAN</name>
<evidence type="ECO:0000256" key="5">
    <source>
        <dbReference type="SAM" id="Phobius"/>
    </source>
</evidence>
<feature type="transmembrane region" description="Helical" evidence="5">
    <location>
        <begin position="446"/>
        <end position="465"/>
    </location>
</feature>
<dbReference type="GO" id="GO:0015179">
    <property type="term" value="F:L-amino acid transmembrane transporter activity"/>
    <property type="evidence" value="ECO:0007669"/>
    <property type="project" value="TreeGrafter"/>
</dbReference>
<dbReference type="EMBL" id="SJPP01000001">
    <property type="protein sequence ID" value="TWU14950.1"/>
    <property type="molecule type" value="Genomic_DNA"/>
</dbReference>
<accession>A0A5C6BRS9</accession>
<keyword evidence="2 5" id="KW-0812">Transmembrane</keyword>
<reference evidence="6 7" key="1">
    <citation type="submission" date="2019-02" db="EMBL/GenBank/DDBJ databases">
        <title>Deep-cultivation of Planctomycetes and their phenomic and genomic characterization uncovers novel biology.</title>
        <authorList>
            <person name="Wiegand S."/>
            <person name="Jogler M."/>
            <person name="Boedeker C."/>
            <person name="Pinto D."/>
            <person name="Vollmers J."/>
            <person name="Rivas-Marin E."/>
            <person name="Kohn T."/>
            <person name="Peeters S.H."/>
            <person name="Heuer A."/>
            <person name="Rast P."/>
            <person name="Oberbeckmann S."/>
            <person name="Bunk B."/>
            <person name="Jeske O."/>
            <person name="Meyerdierks A."/>
            <person name="Storesund J.E."/>
            <person name="Kallscheuer N."/>
            <person name="Luecker S."/>
            <person name="Lage O.M."/>
            <person name="Pohl T."/>
            <person name="Merkel B.J."/>
            <person name="Hornburger P."/>
            <person name="Mueller R.-W."/>
            <person name="Bruemmer F."/>
            <person name="Labrenz M."/>
            <person name="Spormann A.M."/>
            <person name="Op Den Camp H."/>
            <person name="Overmann J."/>
            <person name="Amann R."/>
            <person name="Jetten M.S.M."/>
            <person name="Mascher T."/>
            <person name="Medema M.H."/>
            <person name="Devos D.P."/>
            <person name="Kaster A.-K."/>
            <person name="Ovreas L."/>
            <person name="Rohde M."/>
            <person name="Galperin M.Y."/>
            <person name="Jogler C."/>
        </authorList>
    </citation>
    <scope>NUCLEOTIDE SEQUENCE [LARGE SCALE GENOMIC DNA]</scope>
    <source>
        <strain evidence="6 7">CA54</strain>
    </source>
</reference>
<evidence type="ECO:0000313" key="6">
    <source>
        <dbReference type="EMBL" id="TWU14950.1"/>
    </source>
</evidence>
<gene>
    <name evidence="6" type="primary">steT_2</name>
    <name evidence="6" type="ORF">CA54_38200</name>
</gene>
<dbReference type="Proteomes" id="UP000320735">
    <property type="component" value="Unassembled WGS sequence"/>
</dbReference>
<dbReference type="GO" id="GO:0016020">
    <property type="term" value="C:membrane"/>
    <property type="evidence" value="ECO:0007669"/>
    <property type="project" value="UniProtKB-SubCell"/>
</dbReference>
<dbReference type="PANTHER" id="PTHR11785">
    <property type="entry name" value="AMINO ACID TRANSPORTER"/>
    <property type="match status" value="1"/>
</dbReference>
<dbReference type="RefSeq" id="WP_146372199.1">
    <property type="nucleotide sequence ID" value="NZ_SJPP01000001.1"/>
</dbReference>
<evidence type="ECO:0000256" key="3">
    <source>
        <dbReference type="ARBA" id="ARBA00022989"/>
    </source>
</evidence>
<dbReference type="PANTHER" id="PTHR11785:SF512">
    <property type="entry name" value="SOBREMESA, ISOFORM B"/>
    <property type="match status" value="1"/>
</dbReference>
<dbReference type="PIRSF" id="PIRSF006060">
    <property type="entry name" value="AA_transporter"/>
    <property type="match status" value="1"/>
</dbReference>
<feature type="transmembrane region" description="Helical" evidence="5">
    <location>
        <begin position="477"/>
        <end position="495"/>
    </location>
</feature>
<dbReference type="Gene3D" id="1.20.1740.10">
    <property type="entry name" value="Amino acid/polyamine transporter I"/>
    <property type="match status" value="1"/>
</dbReference>
<evidence type="ECO:0000256" key="1">
    <source>
        <dbReference type="ARBA" id="ARBA00004141"/>
    </source>
</evidence>
<keyword evidence="4 5" id="KW-0472">Membrane</keyword>
<feature type="transmembrane region" description="Helical" evidence="5">
    <location>
        <begin position="180"/>
        <end position="200"/>
    </location>
</feature>
<dbReference type="Pfam" id="PF13520">
    <property type="entry name" value="AA_permease_2"/>
    <property type="match status" value="1"/>
</dbReference>
<feature type="transmembrane region" description="Helical" evidence="5">
    <location>
        <begin position="149"/>
        <end position="168"/>
    </location>
</feature>